<dbReference type="AlphaFoldDB" id="A5G9J0"/>
<accession>A5G9J0</accession>
<gene>
    <name evidence="1" type="ordered locus">Gura_4315</name>
</gene>
<dbReference type="OrthoDB" id="9793997at2"/>
<dbReference type="Pfam" id="PF04381">
    <property type="entry name" value="RdgC"/>
    <property type="match status" value="1"/>
</dbReference>
<organism evidence="1 2">
    <name type="scientific">Geotalea uraniireducens (strain Rf4)</name>
    <name type="common">Geobacter uraniireducens</name>
    <dbReference type="NCBI Taxonomy" id="351605"/>
    <lineage>
        <taxon>Bacteria</taxon>
        <taxon>Pseudomonadati</taxon>
        <taxon>Thermodesulfobacteriota</taxon>
        <taxon>Desulfuromonadia</taxon>
        <taxon>Geobacterales</taxon>
        <taxon>Geobacteraceae</taxon>
        <taxon>Geotalea</taxon>
    </lineage>
</organism>
<dbReference type="EMBL" id="CP000698">
    <property type="protein sequence ID" value="ABQ28458.1"/>
    <property type="molecule type" value="Genomic_DNA"/>
</dbReference>
<evidence type="ECO:0000313" key="2">
    <source>
        <dbReference type="Proteomes" id="UP000006695"/>
    </source>
</evidence>
<keyword evidence="2" id="KW-1185">Reference proteome</keyword>
<reference evidence="1 2" key="1">
    <citation type="submission" date="2007-05" db="EMBL/GenBank/DDBJ databases">
        <title>Complete sequence of Geobacter uraniireducens Rf4.</title>
        <authorList>
            <consortium name="US DOE Joint Genome Institute"/>
            <person name="Copeland A."/>
            <person name="Lucas S."/>
            <person name="Lapidus A."/>
            <person name="Barry K."/>
            <person name="Detter J.C."/>
            <person name="Glavina del Rio T."/>
            <person name="Hammon N."/>
            <person name="Israni S."/>
            <person name="Dalin E."/>
            <person name="Tice H."/>
            <person name="Pitluck S."/>
            <person name="Chertkov O."/>
            <person name="Brettin T."/>
            <person name="Bruce D."/>
            <person name="Han C."/>
            <person name="Schmutz J."/>
            <person name="Larimer F."/>
            <person name="Land M."/>
            <person name="Hauser L."/>
            <person name="Kyrpides N."/>
            <person name="Mikhailova N."/>
            <person name="Shelobolina E."/>
            <person name="Aklujkar M."/>
            <person name="Lovley D."/>
            <person name="Richardson P."/>
        </authorList>
    </citation>
    <scope>NUCLEOTIDE SEQUENCE [LARGE SCALE GENOMIC DNA]</scope>
    <source>
        <strain evidence="1 2">Rf4</strain>
    </source>
</reference>
<name>A5G9J0_GEOUR</name>
<evidence type="ECO:0000313" key="1">
    <source>
        <dbReference type="EMBL" id="ABQ28458.1"/>
    </source>
</evidence>
<proteinExistence type="predicted"/>
<dbReference type="RefSeq" id="WP_011941088.1">
    <property type="nucleotide sequence ID" value="NC_009483.1"/>
</dbReference>
<protein>
    <submittedName>
        <fullName evidence="1">Uncharacterized protein</fullName>
    </submittedName>
</protein>
<dbReference type="KEGG" id="gur:Gura_4315"/>
<dbReference type="InterPro" id="IPR007476">
    <property type="entry name" value="RdgC"/>
</dbReference>
<dbReference type="GO" id="GO:0006310">
    <property type="term" value="P:DNA recombination"/>
    <property type="evidence" value="ECO:0007669"/>
    <property type="project" value="InterPro"/>
</dbReference>
<dbReference type="Proteomes" id="UP000006695">
    <property type="component" value="Chromosome"/>
</dbReference>
<dbReference type="STRING" id="351605.Gura_4315"/>
<dbReference type="HOGENOM" id="CLU_709501_0_0_7"/>
<sequence length="391" mass="44147">MGILSNTVSICQFRVAGDLPVSDLFQWASERLSRNGFQPIDQGAAELSTGWVHLDDHRESGFAVPAAFWRDHYLAFTLRRDQRRLPAALLKAYLQVAEHEHLAANPGLSRVPKQKREELKDAVRVALLARTLPVPSTWDAVWDTRSGLVTFTSLSPAIVEQFEAQFKKTFEGLRLVAVHPFARAEQVVDEGLKPALDQANQAGSEAVIDLIRSNQWLGWDFFLWLMFRTMQDTSEYRVSRPGPAQENEPFVAYINDRLVLLCAGENGLQKITVAGPQDHFSEVRTALKTGKRITEATLYLEKDEHTWRVTLKGEMFHFASLKAPAVRIEKDDSVDEVSEREAVFFERMFVLEQGMQLFDSLYAAFLALRLGAGWGEEERRIGEWLAAGEAA</sequence>